<protein>
    <submittedName>
        <fullName evidence="1">Uncharacterized protein</fullName>
    </submittedName>
</protein>
<dbReference type="Proteomes" id="UP000001971">
    <property type="component" value="Chromosome"/>
</dbReference>
<name>A0A0H2Y4K8_YERPA</name>
<evidence type="ECO:0000313" key="1">
    <source>
        <dbReference type="EMBL" id="ABG12487.1"/>
    </source>
</evidence>
<gene>
    <name evidence="1" type="ordered locus">YPA_0519</name>
</gene>
<accession>A0A0H2Y4K8</accession>
<reference evidence="1 2" key="1">
    <citation type="journal article" date="2006" name="J. Bacteriol.">
        <title>Complete genome sequence of Yersinia pestis strains Antiqua and Nepal516: evidence of gene reduction in an emerging pathogen.</title>
        <authorList>
            <person name="Chain P.S."/>
            <person name="Hu P."/>
            <person name="Malfatti S.A."/>
            <person name="Radnedge L."/>
            <person name="Larimer F."/>
            <person name="Vergez L.M."/>
            <person name="Worsham P."/>
            <person name="Chu M.C."/>
            <person name="Andersen G.L."/>
        </authorList>
    </citation>
    <scope>NUCLEOTIDE SEQUENCE [LARGE SCALE GENOMIC DNA]</scope>
    <source>
        <strain evidence="1 2">Antiqua</strain>
    </source>
</reference>
<organism evidence="1 2">
    <name type="scientific">Yersinia pestis bv. Antiqua (strain Antiqua)</name>
    <dbReference type="NCBI Taxonomy" id="360102"/>
    <lineage>
        <taxon>Bacteria</taxon>
        <taxon>Pseudomonadati</taxon>
        <taxon>Pseudomonadota</taxon>
        <taxon>Gammaproteobacteria</taxon>
        <taxon>Enterobacterales</taxon>
        <taxon>Yersiniaceae</taxon>
        <taxon>Yersinia</taxon>
    </lineage>
</organism>
<dbReference type="KEGG" id="ypa:YPA_0519"/>
<sequence>MAAPFGALRLFAHCCNFSSKVSFNFLNAFAHFKADEVHDISVVFFQQIANSFAWVHNEVLTSQRDFASELTHTAFNHLLSNLTWLAGFDSNVQLDLVLASNNFSRNIVWLNIFRLACSDVHSNVLNQFFISTRGRNHNTDTCAMQVSTQNVAFQYSDTANVDVLTDFSDQVCTLFFELSFQNIDISDFFSQSCVDNFFAECFEASIFSNEVSFAVQFQNHTVLTISGNFSQDDTFSSNTACFLGSFSLTRLTHVVDGQLNVTISFNQRLFTFHHACGCTLTQFFYQSSGNSNHLNFLGSLVKTKSHIRYAKGAYKAPLTNIFQYLVNKGSQRAGLIIQLLRSFLPPERPDLENDLHGRR</sequence>
<evidence type="ECO:0000313" key="2">
    <source>
        <dbReference type="Proteomes" id="UP000001971"/>
    </source>
</evidence>
<dbReference type="AlphaFoldDB" id="A0A0H2Y4K8"/>
<proteinExistence type="predicted"/>
<dbReference type="EMBL" id="CP000308">
    <property type="protein sequence ID" value="ABG12487.1"/>
    <property type="molecule type" value="Genomic_DNA"/>
</dbReference>